<sequence>MPSAQFITRLTRGKPTLCLPSYPAAATTRETATSVRGASSTTVPLIFQRNNNARVSFRPQTLTVVSGSARSSHQTVNLFGLFSRKKKMAAPVTVQEVEAARDAWIAAVKKGSVDETVGCYDPDAGKLLGTVDLDGVRTGKDKIREYFVGFLETNYDTVVPNFPATIAEGDIQQLGDGTVAYSGYYTFDLGKGSTNKVANAKFTYIYRRGADGKLKILLHNSGFTPAGAVEK</sequence>
<dbReference type="EMBL" id="CP151517">
    <property type="protein sequence ID" value="WZN67038.1"/>
    <property type="molecule type" value="Genomic_DNA"/>
</dbReference>
<evidence type="ECO:0000313" key="3">
    <source>
        <dbReference type="Proteomes" id="UP001472866"/>
    </source>
</evidence>
<reference evidence="2 3" key="1">
    <citation type="submission" date="2024-03" db="EMBL/GenBank/DDBJ databases">
        <title>Complete genome sequence of the green alga Chloropicon roscoffensis RCC1871.</title>
        <authorList>
            <person name="Lemieux C."/>
            <person name="Pombert J.-F."/>
            <person name="Otis C."/>
            <person name="Turmel M."/>
        </authorList>
    </citation>
    <scope>NUCLEOTIDE SEQUENCE [LARGE SCALE GENOMIC DNA]</scope>
    <source>
        <strain evidence="2 3">RCC1871</strain>
    </source>
</reference>
<name>A0AAX4PLW9_9CHLO</name>
<dbReference type="AlphaFoldDB" id="A0AAX4PLW9"/>
<organism evidence="2 3">
    <name type="scientific">Chloropicon roscoffensis</name>
    <dbReference type="NCBI Taxonomy" id="1461544"/>
    <lineage>
        <taxon>Eukaryota</taxon>
        <taxon>Viridiplantae</taxon>
        <taxon>Chlorophyta</taxon>
        <taxon>Chloropicophyceae</taxon>
        <taxon>Chloropicales</taxon>
        <taxon>Chloropicaceae</taxon>
        <taxon>Chloropicon</taxon>
    </lineage>
</organism>
<keyword evidence="3" id="KW-1185">Reference proteome</keyword>
<dbReference type="GO" id="GO:0005516">
    <property type="term" value="F:calmodulin binding"/>
    <property type="evidence" value="ECO:0007669"/>
    <property type="project" value="InterPro"/>
</dbReference>
<proteinExistence type="predicted"/>
<dbReference type="Proteomes" id="UP001472866">
    <property type="component" value="Chromosome 17"/>
</dbReference>
<dbReference type="SUPFAM" id="SSF54427">
    <property type="entry name" value="NTF2-like"/>
    <property type="match status" value="1"/>
</dbReference>
<accession>A0AAX4PLW9</accession>
<evidence type="ECO:0000313" key="2">
    <source>
        <dbReference type="EMBL" id="WZN67038.1"/>
    </source>
</evidence>
<dbReference type="InterPro" id="IPR013543">
    <property type="entry name" value="Ca/CaM-dep_prot_kinase-assoc"/>
</dbReference>
<dbReference type="Gene3D" id="3.10.450.50">
    <property type="match status" value="1"/>
</dbReference>
<feature type="domain" description="Calcium/calmodulin-dependent protein kinase II association-domain" evidence="1">
    <location>
        <begin position="95"/>
        <end position="222"/>
    </location>
</feature>
<dbReference type="GO" id="GO:0004683">
    <property type="term" value="F:calcium/calmodulin-dependent protein kinase activity"/>
    <property type="evidence" value="ECO:0007669"/>
    <property type="project" value="InterPro"/>
</dbReference>
<protein>
    <submittedName>
        <fullName evidence="2">CaMKII_AD domain-containing protein</fullName>
    </submittedName>
</protein>
<dbReference type="InterPro" id="IPR032710">
    <property type="entry name" value="NTF2-like_dom_sf"/>
</dbReference>
<dbReference type="Pfam" id="PF08332">
    <property type="entry name" value="CaMKII_AD"/>
    <property type="match status" value="1"/>
</dbReference>
<gene>
    <name evidence="2" type="ORF">HKI87_17g86100</name>
</gene>
<evidence type="ECO:0000259" key="1">
    <source>
        <dbReference type="Pfam" id="PF08332"/>
    </source>
</evidence>